<protein>
    <submittedName>
        <fullName evidence="2">DUF4276 family protein</fullName>
    </submittedName>
</protein>
<sequence length="355" mass="38475">MVVRTRPRRAGERPQHPSVGRHAADPRSSRRAARSRPRRGPVGGGDRERASSGSARRVAAADPGAGDGPERPGVVGSSAAAGHHHQPFARGGVRAVPVAARGARLHGHGGSRGSGQGAGVPRHRREIRPRRGRTWNIRVAPAGSQVPGDRAAGRVVSRPLVPGLVAENTTDERFLGPVVFRQLRALTERGTRHVVDVAKTEIGECWTIKDADRVCRAVLELAEDCHLVCVHNDHNERGKAAKVVEVLGERGLTTPVIPLVPVRETEAWLLADREVWAGLRGSDPSHLPVRPRDVEKIHDPKPVLDAVRPRRGRRSRADYFDYIGQNVDLDVLAQIPAYAAWVAETEEALKGLGFL</sequence>
<dbReference type="AlphaFoldDB" id="A0A5D0U2M0"/>
<gene>
    <name evidence="2" type="ORF">FXF65_27770</name>
</gene>
<feature type="region of interest" description="Disordered" evidence="1">
    <location>
        <begin position="103"/>
        <end position="129"/>
    </location>
</feature>
<feature type="region of interest" description="Disordered" evidence="1">
    <location>
        <begin position="1"/>
        <end position="90"/>
    </location>
</feature>
<accession>A0A5D0U2M0</accession>
<comment type="caution">
    <text evidence="2">The sequence shown here is derived from an EMBL/GenBank/DDBJ whole genome shotgun (WGS) entry which is preliminary data.</text>
</comment>
<evidence type="ECO:0000313" key="2">
    <source>
        <dbReference type="EMBL" id="TYC11862.1"/>
    </source>
</evidence>
<dbReference type="EMBL" id="VSFF01000010">
    <property type="protein sequence ID" value="TYC11862.1"/>
    <property type="molecule type" value="Genomic_DNA"/>
</dbReference>
<dbReference type="Proteomes" id="UP000322634">
    <property type="component" value="Unassembled WGS sequence"/>
</dbReference>
<feature type="compositionally biased region" description="Basic residues" evidence="1">
    <location>
        <begin position="29"/>
        <end position="39"/>
    </location>
</feature>
<evidence type="ECO:0000256" key="1">
    <source>
        <dbReference type="SAM" id="MobiDB-lite"/>
    </source>
</evidence>
<proteinExistence type="predicted"/>
<dbReference type="OrthoDB" id="3687853at2"/>
<feature type="compositionally biased region" description="Low complexity" evidence="1">
    <location>
        <begin position="51"/>
        <end position="64"/>
    </location>
</feature>
<reference evidence="2 3" key="1">
    <citation type="submission" date="2019-08" db="EMBL/GenBank/DDBJ databases">
        <title>Actinomadura sp. nov. CYP1-5 isolated from mountain soil.</title>
        <authorList>
            <person name="Songsumanus A."/>
            <person name="Kuncharoen N."/>
            <person name="Kudo T."/>
            <person name="Yuki M."/>
            <person name="Igarashi Y."/>
            <person name="Tanasupawat S."/>
        </authorList>
    </citation>
    <scope>NUCLEOTIDE SEQUENCE [LARGE SCALE GENOMIC DNA]</scope>
    <source>
        <strain evidence="2 3">GKU157</strain>
    </source>
</reference>
<name>A0A5D0U2M0_9ACTN</name>
<organism evidence="2 3">
    <name type="scientific">Actinomadura syzygii</name>
    <dbReference type="NCBI Taxonomy" id="1427538"/>
    <lineage>
        <taxon>Bacteria</taxon>
        <taxon>Bacillati</taxon>
        <taxon>Actinomycetota</taxon>
        <taxon>Actinomycetes</taxon>
        <taxon>Streptosporangiales</taxon>
        <taxon>Thermomonosporaceae</taxon>
        <taxon>Actinomadura</taxon>
    </lineage>
</organism>
<keyword evidence="3" id="KW-1185">Reference proteome</keyword>
<evidence type="ECO:0000313" key="3">
    <source>
        <dbReference type="Proteomes" id="UP000322634"/>
    </source>
</evidence>